<name>M5SET3_9BACT</name>
<comment type="caution">
    <text evidence="1">The sequence shown here is derived from an EMBL/GenBank/DDBJ whole genome shotgun (WGS) entry which is preliminary data.</text>
</comment>
<dbReference type="AlphaFoldDB" id="M5SET3"/>
<dbReference type="Proteomes" id="UP000011996">
    <property type="component" value="Unassembled WGS sequence"/>
</dbReference>
<evidence type="ECO:0000313" key="1">
    <source>
        <dbReference type="EMBL" id="EMI24679.1"/>
    </source>
</evidence>
<organism evidence="1 2">
    <name type="scientific">Rhodopirellula europaea SH398</name>
    <dbReference type="NCBI Taxonomy" id="1263868"/>
    <lineage>
        <taxon>Bacteria</taxon>
        <taxon>Pseudomonadati</taxon>
        <taxon>Planctomycetota</taxon>
        <taxon>Planctomycetia</taxon>
        <taxon>Pirellulales</taxon>
        <taxon>Pirellulaceae</taxon>
        <taxon>Rhodopirellula</taxon>
    </lineage>
</organism>
<protein>
    <submittedName>
        <fullName evidence="1">Uncharacterized protein</fullName>
    </submittedName>
</protein>
<gene>
    <name evidence="1" type="ORF">RESH_04726</name>
</gene>
<sequence>MNEPDFAAQESTVVKETIQHLESFAEENPDELLSHFAFDCNPDFGSILLCLDTQENSIAVAKETEQYTTQIRASRLAYEDEHCIEYAINTIRNQTSGPVVPFNNNTGDFEHQGFADVDFDDWQTYRFSDDYPGEFDGSGEDYLQSKVAIMLSRVVDQLVSCDAFACLNKTQPFLVSVGFHDGTHLVIRIINW</sequence>
<dbReference type="PATRIC" id="fig|1263868.3.peg.5126"/>
<proteinExistence type="predicted"/>
<dbReference type="RefSeq" id="WP_008670178.1">
    <property type="nucleotide sequence ID" value="NZ_ANOF01000152.1"/>
</dbReference>
<accession>M5SET3</accession>
<dbReference type="EMBL" id="ANOF01000152">
    <property type="protein sequence ID" value="EMI24679.1"/>
    <property type="molecule type" value="Genomic_DNA"/>
</dbReference>
<dbReference type="OrthoDB" id="5867542at2"/>
<evidence type="ECO:0000313" key="2">
    <source>
        <dbReference type="Proteomes" id="UP000011996"/>
    </source>
</evidence>
<reference evidence="1 2" key="1">
    <citation type="journal article" date="2013" name="Mar. Genomics">
        <title>Expression of sulfatases in Rhodopirellula baltica and the diversity of sulfatases in the genus Rhodopirellula.</title>
        <authorList>
            <person name="Wegner C.E."/>
            <person name="Richter-Heitmann T."/>
            <person name="Klindworth A."/>
            <person name="Klockow C."/>
            <person name="Richter M."/>
            <person name="Achstetter T."/>
            <person name="Glockner F.O."/>
            <person name="Harder J."/>
        </authorList>
    </citation>
    <scope>NUCLEOTIDE SEQUENCE [LARGE SCALE GENOMIC DNA]</scope>
    <source>
        <strain evidence="1 2">SH398</strain>
    </source>
</reference>